<evidence type="ECO:0000256" key="7">
    <source>
        <dbReference type="ARBA" id="ARBA00022695"/>
    </source>
</evidence>
<dbReference type="GO" id="GO:0009231">
    <property type="term" value="P:riboflavin biosynthetic process"/>
    <property type="evidence" value="ECO:0007669"/>
    <property type="project" value="InterPro"/>
</dbReference>
<accession>A0A9D7SIK4</accession>
<evidence type="ECO:0000256" key="2">
    <source>
        <dbReference type="ARBA" id="ARBA00004726"/>
    </source>
</evidence>
<dbReference type="Pfam" id="PF01687">
    <property type="entry name" value="Flavokinase"/>
    <property type="match status" value="1"/>
</dbReference>
<keyword evidence="11 15" id="KW-0067">ATP-binding</keyword>
<comment type="pathway">
    <text evidence="2 15">Cofactor biosynthesis; FAD biosynthesis; FAD from FMN: step 1/1.</text>
</comment>
<dbReference type="InterPro" id="IPR015865">
    <property type="entry name" value="Riboflavin_kinase_bac/euk"/>
</dbReference>
<keyword evidence="4 15" id="KW-0285">Flavoprotein</keyword>
<comment type="catalytic activity">
    <reaction evidence="13 15">
        <text>riboflavin + ATP = FMN + ADP + H(+)</text>
        <dbReference type="Rhea" id="RHEA:14357"/>
        <dbReference type="ChEBI" id="CHEBI:15378"/>
        <dbReference type="ChEBI" id="CHEBI:30616"/>
        <dbReference type="ChEBI" id="CHEBI:57986"/>
        <dbReference type="ChEBI" id="CHEBI:58210"/>
        <dbReference type="ChEBI" id="CHEBI:456216"/>
        <dbReference type="EC" id="2.7.1.26"/>
    </reaction>
</comment>
<keyword evidence="9 15" id="KW-0418">Kinase</keyword>
<dbReference type="GO" id="GO:0005524">
    <property type="term" value="F:ATP binding"/>
    <property type="evidence" value="ECO:0007669"/>
    <property type="project" value="UniProtKB-UniRule"/>
</dbReference>
<dbReference type="SMART" id="SM00904">
    <property type="entry name" value="Flavokinase"/>
    <property type="match status" value="1"/>
</dbReference>
<dbReference type="GO" id="GO:0003919">
    <property type="term" value="F:FMN adenylyltransferase activity"/>
    <property type="evidence" value="ECO:0007669"/>
    <property type="project" value="UniProtKB-UniRule"/>
</dbReference>
<keyword evidence="10 15" id="KW-0274">FAD</keyword>
<dbReference type="NCBIfam" id="TIGR00083">
    <property type="entry name" value="ribF"/>
    <property type="match status" value="1"/>
</dbReference>
<evidence type="ECO:0000256" key="12">
    <source>
        <dbReference type="ARBA" id="ARBA00023268"/>
    </source>
</evidence>
<dbReference type="FunFam" id="3.40.50.620:FF:000021">
    <property type="entry name" value="Riboflavin biosynthesis protein"/>
    <property type="match status" value="1"/>
</dbReference>
<feature type="domain" description="Riboflavin kinase" evidence="16">
    <location>
        <begin position="182"/>
        <end position="307"/>
    </location>
</feature>
<keyword evidence="5 15" id="KW-0288">FMN</keyword>
<dbReference type="InterPro" id="IPR002606">
    <property type="entry name" value="Riboflavin_kinase_bac"/>
</dbReference>
<dbReference type="Gene3D" id="3.40.50.620">
    <property type="entry name" value="HUPs"/>
    <property type="match status" value="1"/>
</dbReference>
<gene>
    <name evidence="17" type="ORF">IPP58_13400</name>
</gene>
<dbReference type="SUPFAM" id="SSF52374">
    <property type="entry name" value="Nucleotidylyl transferase"/>
    <property type="match status" value="1"/>
</dbReference>
<evidence type="ECO:0000256" key="15">
    <source>
        <dbReference type="PIRNR" id="PIRNR004491"/>
    </source>
</evidence>
<evidence type="ECO:0000256" key="10">
    <source>
        <dbReference type="ARBA" id="ARBA00022827"/>
    </source>
</evidence>
<name>A0A9D7SIK4_9BACT</name>
<dbReference type="GO" id="GO:0006747">
    <property type="term" value="P:FAD biosynthetic process"/>
    <property type="evidence" value="ECO:0007669"/>
    <property type="project" value="UniProtKB-UniRule"/>
</dbReference>
<dbReference type="PANTHER" id="PTHR22749">
    <property type="entry name" value="RIBOFLAVIN KINASE/FMN ADENYLYLTRANSFERASE"/>
    <property type="match status" value="1"/>
</dbReference>
<evidence type="ECO:0000256" key="6">
    <source>
        <dbReference type="ARBA" id="ARBA00022679"/>
    </source>
</evidence>
<comment type="pathway">
    <text evidence="3 15">Cofactor biosynthesis; FMN biosynthesis; FMN from riboflavin (ATP route): step 1/1.</text>
</comment>
<organism evidence="17 18">
    <name type="scientific">Candidatus Geothrix skivensis</name>
    <dbReference type="NCBI Taxonomy" id="2954439"/>
    <lineage>
        <taxon>Bacteria</taxon>
        <taxon>Pseudomonadati</taxon>
        <taxon>Acidobacteriota</taxon>
        <taxon>Holophagae</taxon>
        <taxon>Holophagales</taxon>
        <taxon>Holophagaceae</taxon>
        <taxon>Geothrix</taxon>
    </lineage>
</organism>
<comment type="similarity">
    <text evidence="15">Belongs to the ribF family.</text>
</comment>
<evidence type="ECO:0000256" key="14">
    <source>
        <dbReference type="ARBA" id="ARBA00049494"/>
    </source>
</evidence>
<dbReference type="EMBL" id="JADKIO010000009">
    <property type="protein sequence ID" value="MBK9797466.1"/>
    <property type="molecule type" value="Genomic_DNA"/>
</dbReference>
<evidence type="ECO:0000256" key="3">
    <source>
        <dbReference type="ARBA" id="ARBA00005201"/>
    </source>
</evidence>
<dbReference type="EC" id="2.7.1.26" evidence="15"/>
<keyword evidence="7 15" id="KW-0548">Nucleotidyltransferase</keyword>
<evidence type="ECO:0000313" key="18">
    <source>
        <dbReference type="Proteomes" id="UP000886657"/>
    </source>
</evidence>
<dbReference type="Proteomes" id="UP000886657">
    <property type="component" value="Unassembled WGS sequence"/>
</dbReference>
<keyword evidence="6 15" id="KW-0808">Transferase</keyword>
<comment type="function">
    <text evidence="1">Catalyzes the phosphorylation of riboflavin to FMN followed by the adenylation of FMN to FAD.</text>
</comment>
<dbReference type="GO" id="GO:0008531">
    <property type="term" value="F:riboflavin kinase activity"/>
    <property type="evidence" value="ECO:0007669"/>
    <property type="project" value="UniProtKB-UniRule"/>
</dbReference>
<evidence type="ECO:0000256" key="1">
    <source>
        <dbReference type="ARBA" id="ARBA00002121"/>
    </source>
</evidence>
<evidence type="ECO:0000256" key="5">
    <source>
        <dbReference type="ARBA" id="ARBA00022643"/>
    </source>
</evidence>
<dbReference type="PIRSF" id="PIRSF004491">
    <property type="entry name" value="FAD_Synth"/>
    <property type="match status" value="1"/>
</dbReference>
<evidence type="ECO:0000256" key="4">
    <source>
        <dbReference type="ARBA" id="ARBA00022630"/>
    </source>
</evidence>
<dbReference type="AlphaFoldDB" id="A0A9D7SIK4"/>
<keyword evidence="12" id="KW-0511">Multifunctional enzyme</keyword>
<dbReference type="PANTHER" id="PTHR22749:SF6">
    <property type="entry name" value="RIBOFLAVIN KINASE"/>
    <property type="match status" value="1"/>
</dbReference>
<dbReference type="Pfam" id="PF06574">
    <property type="entry name" value="FAD_syn"/>
    <property type="match status" value="1"/>
</dbReference>
<evidence type="ECO:0000256" key="11">
    <source>
        <dbReference type="ARBA" id="ARBA00022840"/>
    </source>
</evidence>
<comment type="catalytic activity">
    <reaction evidence="14 15">
        <text>FMN + ATP + H(+) = FAD + diphosphate</text>
        <dbReference type="Rhea" id="RHEA:17237"/>
        <dbReference type="ChEBI" id="CHEBI:15378"/>
        <dbReference type="ChEBI" id="CHEBI:30616"/>
        <dbReference type="ChEBI" id="CHEBI:33019"/>
        <dbReference type="ChEBI" id="CHEBI:57692"/>
        <dbReference type="ChEBI" id="CHEBI:58210"/>
        <dbReference type="EC" id="2.7.7.2"/>
    </reaction>
</comment>
<sequence>MEVWHHTLETAPASGPFVVTLGTFDGVHAGHRQLLRVASGRARAQGQRAAVVTFDPHPALVVAPQRKPKLLMTLDQRLAAFEAEAMDLAWVIPFSRAFSELSPWDFLDRILKILAPVEVHVGRAFCFGRDRSGTVETLEAWGRDHGCQIHTLALRAPDGGRLSSTRIREALDAGDAEEAAALLGHPYALTGVVVEGDRRGRHLGFPTANLAWEQEQLPASGVYVTDAVLPHHGGTHLGLTNVGEKPTFEGQRLTVETHLPGFEEDLYGARMEVRFLHRIRGEAKFASVDELRTQIARDVAAGQAWWKANRG</sequence>
<dbReference type="Gene3D" id="2.40.30.30">
    <property type="entry name" value="Riboflavin kinase-like"/>
    <property type="match status" value="1"/>
</dbReference>
<dbReference type="InterPro" id="IPR014729">
    <property type="entry name" value="Rossmann-like_a/b/a_fold"/>
</dbReference>
<dbReference type="InterPro" id="IPR023465">
    <property type="entry name" value="Riboflavin_kinase_dom_sf"/>
</dbReference>
<proteinExistence type="inferred from homology"/>
<dbReference type="CDD" id="cd02064">
    <property type="entry name" value="FAD_synthetase_N"/>
    <property type="match status" value="1"/>
</dbReference>
<protein>
    <recommendedName>
        <fullName evidence="15">Riboflavin biosynthesis protein</fullName>
    </recommendedName>
    <domain>
        <recommendedName>
            <fullName evidence="15">Riboflavin kinase</fullName>
            <ecNumber evidence="15">2.7.1.26</ecNumber>
        </recommendedName>
        <alternativeName>
            <fullName evidence="15">Flavokinase</fullName>
        </alternativeName>
    </domain>
    <domain>
        <recommendedName>
            <fullName evidence="15">FMN adenylyltransferase</fullName>
            <ecNumber evidence="15">2.7.7.2</ecNumber>
        </recommendedName>
        <alternativeName>
            <fullName evidence="15">FAD pyrophosphorylase</fullName>
        </alternativeName>
        <alternativeName>
            <fullName evidence="15">FAD synthase</fullName>
        </alternativeName>
    </domain>
</protein>
<evidence type="ECO:0000256" key="8">
    <source>
        <dbReference type="ARBA" id="ARBA00022741"/>
    </source>
</evidence>
<evidence type="ECO:0000256" key="9">
    <source>
        <dbReference type="ARBA" id="ARBA00022777"/>
    </source>
</evidence>
<evidence type="ECO:0000256" key="13">
    <source>
        <dbReference type="ARBA" id="ARBA00047880"/>
    </source>
</evidence>
<reference evidence="17" key="1">
    <citation type="submission" date="2020-10" db="EMBL/GenBank/DDBJ databases">
        <title>Connecting structure to function with the recovery of over 1000 high-quality activated sludge metagenome-assembled genomes encoding full-length rRNA genes using long-read sequencing.</title>
        <authorList>
            <person name="Singleton C.M."/>
            <person name="Petriglieri F."/>
            <person name="Kristensen J.M."/>
            <person name="Kirkegaard R.H."/>
            <person name="Michaelsen T.Y."/>
            <person name="Andersen M.H."/>
            <person name="Karst S.M."/>
            <person name="Dueholm M.S."/>
            <person name="Nielsen P.H."/>
            <person name="Albertsen M."/>
        </authorList>
    </citation>
    <scope>NUCLEOTIDE SEQUENCE</scope>
    <source>
        <strain evidence="17">Skiv_18-Q3-R9-52_MAXAC.067</strain>
    </source>
</reference>
<dbReference type="SUPFAM" id="SSF82114">
    <property type="entry name" value="Riboflavin kinase-like"/>
    <property type="match status" value="1"/>
</dbReference>
<evidence type="ECO:0000259" key="16">
    <source>
        <dbReference type="SMART" id="SM00904"/>
    </source>
</evidence>
<dbReference type="NCBIfam" id="NF004160">
    <property type="entry name" value="PRK05627.1-3"/>
    <property type="match status" value="1"/>
</dbReference>
<comment type="caution">
    <text evidence="17">The sequence shown here is derived from an EMBL/GenBank/DDBJ whole genome shotgun (WGS) entry which is preliminary data.</text>
</comment>
<dbReference type="EC" id="2.7.7.2" evidence="15"/>
<keyword evidence="8 15" id="KW-0547">Nucleotide-binding</keyword>
<dbReference type="InterPro" id="IPR015864">
    <property type="entry name" value="FAD_synthase"/>
</dbReference>
<dbReference type="InterPro" id="IPR023468">
    <property type="entry name" value="Riboflavin_kinase"/>
</dbReference>
<dbReference type="GO" id="GO:0009398">
    <property type="term" value="P:FMN biosynthetic process"/>
    <property type="evidence" value="ECO:0007669"/>
    <property type="project" value="UniProtKB-UniRule"/>
</dbReference>
<evidence type="ECO:0000313" key="17">
    <source>
        <dbReference type="EMBL" id="MBK9797466.1"/>
    </source>
</evidence>